<comment type="caution">
    <text evidence="2">The sequence shown here is derived from an EMBL/GenBank/DDBJ whole genome shotgun (WGS) entry which is preliminary data.</text>
</comment>
<reference evidence="2 3" key="1">
    <citation type="journal article" date="2016" name="BMC Genomics">
        <title>Comparative genomics reveals Cyclospora cayetanensis possesses coccidia-like metabolism and invasion components but unique surface antigens.</title>
        <authorList>
            <person name="Liu S."/>
            <person name="Wang L."/>
            <person name="Zheng H."/>
            <person name="Xu Z."/>
            <person name="Roellig D.M."/>
            <person name="Li N."/>
            <person name="Frace M.A."/>
            <person name="Tang K."/>
            <person name="Arrowood M.J."/>
            <person name="Moss D.M."/>
            <person name="Zhang L."/>
            <person name="Feng Y."/>
            <person name="Xiao L."/>
        </authorList>
    </citation>
    <scope>NUCLEOTIDE SEQUENCE [LARGE SCALE GENOMIC DNA]</scope>
    <source>
        <strain evidence="2 3">CHN_HEN01</strain>
    </source>
</reference>
<accession>A0A1D3D512</accession>
<evidence type="ECO:0000313" key="3">
    <source>
        <dbReference type="Proteomes" id="UP000095192"/>
    </source>
</evidence>
<feature type="compositionally biased region" description="Gly residues" evidence="1">
    <location>
        <begin position="34"/>
        <end position="43"/>
    </location>
</feature>
<gene>
    <name evidence="2" type="ORF">cyc_06527</name>
</gene>
<organism evidence="2 3">
    <name type="scientific">Cyclospora cayetanensis</name>
    <dbReference type="NCBI Taxonomy" id="88456"/>
    <lineage>
        <taxon>Eukaryota</taxon>
        <taxon>Sar</taxon>
        <taxon>Alveolata</taxon>
        <taxon>Apicomplexa</taxon>
        <taxon>Conoidasida</taxon>
        <taxon>Coccidia</taxon>
        <taxon>Eucoccidiorida</taxon>
        <taxon>Eimeriorina</taxon>
        <taxon>Eimeriidae</taxon>
        <taxon>Cyclospora</taxon>
    </lineage>
</organism>
<protein>
    <submittedName>
        <fullName evidence="2">Uncharacterized protein</fullName>
    </submittedName>
</protein>
<dbReference type="EMBL" id="JROU02000702">
    <property type="protein sequence ID" value="OEH78530.1"/>
    <property type="molecule type" value="Genomic_DNA"/>
</dbReference>
<dbReference type="InParanoid" id="A0A1D3D512"/>
<dbReference type="VEuPathDB" id="ToxoDB:cyc_06527"/>
<feature type="region of interest" description="Disordered" evidence="1">
    <location>
        <begin position="1"/>
        <end position="43"/>
    </location>
</feature>
<keyword evidence="3" id="KW-1185">Reference proteome</keyword>
<dbReference type="AlphaFoldDB" id="A0A1D3D512"/>
<sequence>MTSSRASYEEEREEAMLGSCVTPSDGTAADSRGSGEGIGGGRGPLCPPMRAAVLLETQAKQSLEEPRKNSFGPFLMDFEETLSCSSRLKTRLIGFLGGGRPLWGL</sequence>
<proteinExistence type="predicted"/>
<evidence type="ECO:0000256" key="1">
    <source>
        <dbReference type="SAM" id="MobiDB-lite"/>
    </source>
</evidence>
<evidence type="ECO:0000313" key="2">
    <source>
        <dbReference type="EMBL" id="OEH78530.1"/>
    </source>
</evidence>
<dbReference type="Proteomes" id="UP000095192">
    <property type="component" value="Unassembled WGS sequence"/>
</dbReference>
<name>A0A1D3D512_9EIME</name>